<dbReference type="GO" id="GO:0005886">
    <property type="term" value="C:plasma membrane"/>
    <property type="evidence" value="ECO:0007669"/>
    <property type="project" value="TreeGrafter"/>
</dbReference>
<dbReference type="STRING" id="413434.SAMN04488132_10869"/>
<comment type="subcellular location">
    <subcellularLocation>
        <location evidence="2">Membrane</location>
        <topology evidence="2">Multi-pass membrane protein</topology>
    </subcellularLocation>
</comment>
<evidence type="ECO:0000256" key="6">
    <source>
        <dbReference type="ARBA" id="ARBA00022748"/>
    </source>
</evidence>
<dbReference type="PANTHER" id="PTHR30071">
    <property type="entry name" value="HEME EXPORTER PROTEIN C"/>
    <property type="match status" value="1"/>
</dbReference>
<feature type="transmembrane region" description="Helical" evidence="9">
    <location>
        <begin position="45"/>
        <end position="64"/>
    </location>
</feature>
<keyword evidence="12" id="KW-1185">Reference proteome</keyword>
<organism evidence="11 12">
    <name type="scientific">Sediminibacterium ginsengisoli</name>
    <dbReference type="NCBI Taxonomy" id="413434"/>
    <lineage>
        <taxon>Bacteria</taxon>
        <taxon>Pseudomonadati</taxon>
        <taxon>Bacteroidota</taxon>
        <taxon>Chitinophagia</taxon>
        <taxon>Chitinophagales</taxon>
        <taxon>Chitinophagaceae</taxon>
        <taxon>Sediminibacterium</taxon>
    </lineage>
</organism>
<evidence type="ECO:0000256" key="7">
    <source>
        <dbReference type="ARBA" id="ARBA00022989"/>
    </source>
</evidence>
<evidence type="ECO:0000256" key="8">
    <source>
        <dbReference type="ARBA" id="ARBA00023136"/>
    </source>
</evidence>
<dbReference type="InterPro" id="IPR002541">
    <property type="entry name" value="Cyt_c_assembly"/>
</dbReference>
<evidence type="ECO:0000313" key="12">
    <source>
        <dbReference type="Proteomes" id="UP000190888"/>
    </source>
</evidence>
<evidence type="ECO:0000256" key="3">
    <source>
        <dbReference type="ARBA" id="ARBA00005840"/>
    </source>
</evidence>
<keyword evidence="6" id="KW-0201">Cytochrome c-type biogenesis</keyword>
<dbReference type="GO" id="GO:0015232">
    <property type="term" value="F:heme transmembrane transporter activity"/>
    <property type="evidence" value="ECO:0007669"/>
    <property type="project" value="InterPro"/>
</dbReference>
<dbReference type="EMBL" id="FUWH01000008">
    <property type="protein sequence ID" value="SKA01900.1"/>
    <property type="molecule type" value="Genomic_DNA"/>
</dbReference>
<dbReference type="OrthoDB" id="9814290at2"/>
<evidence type="ECO:0000256" key="5">
    <source>
        <dbReference type="ARBA" id="ARBA00022692"/>
    </source>
</evidence>
<feature type="transmembrane region" description="Helical" evidence="9">
    <location>
        <begin position="146"/>
        <end position="163"/>
    </location>
</feature>
<dbReference type="Pfam" id="PF01578">
    <property type="entry name" value="Cytochrom_C_asm"/>
    <property type="match status" value="1"/>
</dbReference>
<evidence type="ECO:0000256" key="2">
    <source>
        <dbReference type="ARBA" id="ARBA00004141"/>
    </source>
</evidence>
<evidence type="ECO:0000256" key="9">
    <source>
        <dbReference type="SAM" id="Phobius"/>
    </source>
</evidence>
<dbReference type="GO" id="GO:0020037">
    <property type="term" value="F:heme binding"/>
    <property type="evidence" value="ECO:0007669"/>
    <property type="project" value="InterPro"/>
</dbReference>
<evidence type="ECO:0000259" key="10">
    <source>
        <dbReference type="Pfam" id="PF01578"/>
    </source>
</evidence>
<keyword evidence="7 9" id="KW-1133">Transmembrane helix</keyword>
<comment type="similarity">
    <text evidence="3">Belongs to the CcmC/CycZ/HelC family.</text>
</comment>
<evidence type="ECO:0000256" key="1">
    <source>
        <dbReference type="ARBA" id="ARBA00002442"/>
    </source>
</evidence>
<feature type="transmembrane region" description="Helical" evidence="9">
    <location>
        <begin position="85"/>
        <end position="104"/>
    </location>
</feature>
<proteinExistence type="inferred from homology"/>
<feature type="transmembrane region" description="Helical" evidence="9">
    <location>
        <begin position="194"/>
        <end position="214"/>
    </location>
</feature>
<keyword evidence="5 9" id="KW-0812">Transmembrane</keyword>
<dbReference type="InterPro" id="IPR045062">
    <property type="entry name" value="Cyt_c_biogenesis_CcsA/CcmC"/>
</dbReference>
<evidence type="ECO:0000313" key="11">
    <source>
        <dbReference type="EMBL" id="SKA01900.1"/>
    </source>
</evidence>
<keyword evidence="8 9" id="KW-0472">Membrane</keyword>
<comment type="function">
    <text evidence="1">Required for the export of heme to the periplasm for the biogenesis of c-type cytochromes.</text>
</comment>
<dbReference type="InterPro" id="IPR003557">
    <property type="entry name" value="Cyt_c_biogenesis_CcmC"/>
</dbReference>
<gene>
    <name evidence="11" type="ORF">SAMN04488132_10869</name>
</gene>
<protein>
    <recommendedName>
        <fullName evidence="4">Heme exporter protein C</fullName>
    </recommendedName>
</protein>
<accession>A0A1T4QDK9</accession>
<dbReference type="GO" id="GO:0017004">
    <property type="term" value="P:cytochrome complex assembly"/>
    <property type="evidence" value="ECO:0007669"/>
    <property type="project" value="UniProtKB-KW"/>
</dbReference>
<dbReference type="Proteomes" id="UP000190888">
    <property type="component" value="Unassembled WGS sequence"/>
</dbReference>
<evidence type="ECO:0000256" key="4">
    <source>
        <dbReference type="ARBA" id="ARBA00016463"/>
    </source>
</evidence>
<feature type="domain" description="Cytochrome c assembly protein" evidence="10">
    <location>
        <begin position="9"/>
        <end position="155"/>
    </location>
</feature>
<sequence length="227" mass="25377">MTRISWWKLLCIALLLYTCSAGFLVKVPAPPGVPLQETIRNLFFHVPMWIGMMVLYLVSIVYAIRYLRNPNATDDIYSAEFARGGTFLGVLGLITGMIWANAQWGKAWSGDAKQNGAAIAVLIYFAYFVLRGSLQDEEKKARVGAVYNIFAFFMLFPTIWILPRLTESLHPGGQGSEGNPGLNPKDSTPAMRSVMYPAFIGWTLLGVWITTLRIRVQIIQQKRLANG</sequence>
<dbReference type="RefSeq" id="WP_078832099.1">
    <property type="nucleotide sequence ID" value="NZ_FUWH01000008.1"/>
</dbReference>
<dbReference type="AlphaFoldDB" id="A0A1T4QDK9"/>
<name>A0A1T4QDK9_9BACT</name>
<feature type="transmembrane region" description="Helical" evidence="9">
    <location>
        <begin position="116"/>
        <end position="134"/>
    </location>
</feature>
<dbReference type="PANTHER" id="PTHR30071:SF1">
    <property type="entry name" value="CYTOCHROME B_B6 PROTEIN-RELATED"/>
    <property type="match status" value="1"/>
</dbReference>
<reference evidence="11 12" key="1">
    <citation type="submission" date="2017-02" db="EMBL/GenBank/DDBJ databases">
        <authorList>
            <person name="Peterson S.W."/>
        </authorList>
    </citation>
    <scope>NUCLEOTIDE SEQUENCE [LARGE SCALE GENOMIC DNA]</scope>
    <source>
        <strain evidence="11 12">DSM 22335</strain>
    </source>
</reference>
<dbReference type="PRINTS" id="PR01386">
    <property type="entry name" value="CCMCBIOGNSIS"/>
</dbReference>